<evidence type="ECO:0000313" key="1">
    <source>
        <dbReference type="EMBL" id="WZP15167.1"/>
    </source>
</evidence>
<name>A0ABZ2ZY20_9MICC</name>
<dbReference type="Proteomes" id="UP001448858">
    <property type="component" value="Chromosome"/>
</dbReference>
<gene>
    <name evidence="1" type="ORF">AAE021_13395</name>
</gene>
<sequence>MENNGSTSSLAQLRNRQTELVSALAVETSTARLAALSSELETVLERIQQSEQQNP</sequence>
<reference evidence="1 2" key="1">
    <citation type="submission" date="2024-04" db="EMBL/GenBank/DDBJ databases">
        <title>Arthrobacter sp. from Plains bison fecal sample.</title>
        <authorList>
            <person name="Ruzzini A."/>
        </authorList>
    </citation>
    <scope>NUCLEOTIDE SEQUENCE [LARGE SCALE GENOMIC DNA]</scope>
    <source>
        <strain evidence="1 2">EINP1</strain>
    </source>
</reference>
<organism evidence="1 2">
    <name type="scientific">Arthrobacter citreus</name>
    <dbReference type="NCBI Taxonomy" id="1670"/>
    <lineage>
        <taxon>Bacteria</taxon>
        <taxon>Bacillati</taxon>
        <taxon>Actinomycetota</taxon>
        <taxon>Actinomycetes</taxon>
        <taxon>Micrococcales</taxon>
        <taxon>Micrococcaceae</taxon>
        <taxon>Arthrobacter</taxon>
    </lineage>
</organism>
<dbReference type="RefSeq" id="WP_342022835.1">
    <property type="nucleotide sequence ID" value="NZ_CP151657.1"/>
</dbReference>
<proteinExistence type="predicted"/>
<keyword evidence="2" id="KW-1185">Reference proteome</keyword>
<protein>
    <submittedName>
        <fullName evidence="1">Uncharacterized protein</fullName>
    </submittedName>
</protein>
<dbReference type="EMBL" id="CP151657">
    <property type="protein sequence ID" value="WZP15167.1"/>
    <property type="molecule type" value="Genomic_DNA"/>
</dbReference>
<evidence type="ECO:0000313" key="2">
    <source>
        <dbReference type="Proteomes" id="UP001448858"/>
    </source>
</evidence>
<accession>A0ABZ2ZY20</accession>